<dbReference type="GO" id="GO:0005634">
    <property type="term" value="C:nucleus"/>
    <property type="evidence" value="ECO:0007669"/>
    <property type="project" value="UniProtKB-SubCell"/>
</dbReference>
<comment type="similarity">
    <text evidence="4">Belongs to the MORC ATPase protein family.</text>
</comment>
<dbReference type="InterPro" id="IPR045261">
    <property type="entry name" value="MORC_ATPase"/>
</dbReference>
<dbReference type="GO" id="GO:0031349">
    <property type="term" value="P:positive regulation of defense response"/>
    <property type="evidence" value="ECO:0007669"/>
    <property type="project" value="UniProtKB-ARBA"/>
</dbReference>
<evidence type="ECO:0000256" key="15">
    <source>
        <dbReference type="ARBA" id="ARBA00023204"/>
    </source>
</evidence>
<feature type="domain" description="Morc S5" evidence="19">
    <location>
        <begin position="335"/>
        <end position="474"/>
    </location>
</feature>
<dbReference type="GO" id="GO:0031047">
    <property type="term" value="P:regulatory ncRNA-mediated gene silencing"/>
    <property type="evidence" value="ECO:0007669"/>
    <property type="project" value="UniProtKB-KW"/>
</dbReference>
<evidence type="ECO:0000256" key="18">
    <source>
        <dbReference type="SAM" id="MobiDB-lite"/>
    </source>
</evidence>
<comment type="caution">
    <text evidence="20">The sequence shown here is derived from an EMBL/GenBank/DDBJ whole genome shotgun (WGS) entry which is preliminary data.</text>
</comment>
<keyword evidence="10" id="KW-0067">ATP-binding</keyword>
<keyword evidence="7" id="KW-0255">Endonuclease</keyword>
<evidence type="ECO:0000256" key="7">
    <source>
        <dbReference type="ARBA" id="ARBA00022759"/>
    </source>
</evidence>
<dbReference type="Pfam" id="PF17942">
    <property type="entry name" value="Morc6_S5"/>
    <property type="match status" value="1"/>
</dbReference>
<sequence>MSPNAKNAVANVVHLDSGSDDEDGAGGRRVFRSLASLMENRQIPGTVADATVGNRETLECRSFWKAGENFVIPNVATPTAPGLGMLEHARVHPKFLHTNATSHKWTFGAIAELLDNAVDEIQNGATFVKIDKIDIVKDNSPALVFQDDGGGMDPDGIRKCMSLGYSSKKSNTTIGQYGNGFKTSTMRLGADAIVFSRSIRGGKSTQSVGLLSYTFLRITGQDEVIVPMIDMDISKERPQPIIYGSSEDWATNLEIILKWSPFSTEDELLQQFEDIGTHGTKVIIYNLWLNEEGIYELSFDDDDKDIRLRDEGSDGKRLHHKELERKSHISYHLRYSLRAYASMLYLKKFKNFKIILRGVLVEQYNIADELRYPEIAKYKPYKTAMIEQATTEIKLGFIKEAPKIPVCGYNVYHKNRLIRPFWKVTAEGSHLGHGVVGVLEANFIEPLHDKQDFESSSLVNRLEIKLKRILNDYWYSHSHFLGYSSYRKPWGKSKMTPVPDPPPTVNTFTPPPSVNTFSPPPSPSNKAGPIIRELSLSKGTPVLKVAVPPPHVRNSRNNFEPVELSPQPAAATEEDAGNNLVGKSVDEISEENIQLFMKCEEYRKTENDLEQTVKNLEKELEEAKSKCAHLALLVDAKKMQMQLV</sequence>
<evidence type="ECO:0000256" key="8">
    <source>
        <dbReference type="ARBA" id="ARBA00022763"/>
    </source>
</evidence>
<dbReference type="EMBL" id="CACVBM020001162">
    <property type="protein sequence ID" value="CAA7035757.1"/>
    <property type="molecule type" value="Genomic_DNA"/>
</dbReference>
<dbReference type="FunFam" id="3.30.565.10:FF:000075">
    <property type="entry name" value="MORC family CW-type zinc finger protein 4"/>
    <property type="match status" value="1"/>
</dbReference>
<evidence type="ECO:0000256" key="17">
    <source>
        <dbReference type="SAM" id="Coils"/>
    </source>
</evidence>
<evidence type="ECO:0000256" key="12">
    <source>
        <dbReference type="ARBA" id="ARBA00022884"/>
    </source>
</evidence>
<gene>
    <name evidence="20" type="ORF">MERR_LOCUS22992</name>
</gene>
<dbReference type="GO" id="GO:0016887">
    <property type="term" value="F:ATP hydrolysis activity"/>
    <property type="evidence" value="ECO:0007669"/>
    <property type="project" value="InterPro"/>
</dbReference>
<keyword evidence="15" id="KW-0234">DNA repair</keyword>
<dbReference type="Pfam" id="PF13589">
    <property type="entry name" value="HATPase_c_3"/>
    <property type="match status" value="1"/>
</dbReference>
<name>A0A6D2J7K5_9BRAS</name>
<accession>A0A6D2J7K5</accession>
<dbReference type="Gene3D" id="3.30.565.10">
    <property type="entry name" value="Histidine kinase-like ATPase, C-terminal domain"/>
    <property type="match status" value="1"/>
</dbReference>
<dbReference type="GO" id="GO:0004519">
    <property type="term" value="F:endonuclease activity"/>
    <property type="evidence" value="ECO:0007669"/>
    <property type="project" value="UniProtKB-KW"/>
</dbReference>
<organism evidence="20 21">
    <name type="scientific">Microthlaspi erraticum</name>
    <dbReference type="NCBI Taxonomy" id="1685480"/>
    <lineage>
        <taxon>Eukaryota</taxon>
        <taxon>Viridiplantae</taxon>
        <taxon>Streptophyta</taxon>
        <taxon>Embryophyta</taxon>
        <taxon>Tracheophyta</taxon>
        <taxon>Spermatophyta</taxon>
        <taxon>Magnoliopsida</taxon>
        <taxon>eudicotyledons</taxon>
        <taxon>Gunneridae</taxon>
        <taxon>Pentapetalae</taxon>
        <taxon>rosids</taxon>
        <taxon>malvids</taxon>
        <taxon>Brassicales</taxon>
        <taxon>Brassicaceae</taxon>
        <taxon>Coluteocarpeae</taxon>
        <taxon>Microthlaspi</taxon>
    </lineage>
</organism>
<comment type="cofactor">
    <cofactor evidence="1">
        <name>Mn(2+)</name>
        <dbReference type="ChEBI" id="CHEBI:29035"/>
    </cofactor>
</comment>
<dbReference type="GO" id="GO:0006281">
    <property type="term" value="P:DNA repair"/>
    <property type="evidence" value="ECO:0007669"/>
    <property type="project" value="UniProtKB-KW"/>
</dbReference>
<comment type="cofactor">
    <cofactor evidence="2">
        <name>Mg(2+)</name>
        <dbReference type="ChEBI" id="CHEBI:18420"/>
    </cofactor>
</comment>
<dbReference type="AlphaFoldDB" id="A0A6D2J7K5"/>
<keyword evidence="14" id="KW-0943">RNA-mediated gene silencing</keyword>
<evidence type="ECO:0000256" key="3">
    <source>
        <dbReference type="ARBA" id="ARBA00004123"/>
    </source>
</evidence>
<dbReference type="GO" id="GO:0006325">
    <property type="term" value="P:chromatin organization"/>
    <property type="evidence" value="ECO:0007669"/>
    <property type="project" value="UniProtKB-KW"/>
</dbReference>
<dbReference type="OrthoDB" id="757982at2759"/>
<comment type="subcellular location">
    <subcellularLocation>
        <location evidence="3">Nucleus</location>
    </subcellularLocation>
</comment>
<reference evidence="20" key="1">
    <citation type="submission" date="2020-01" db="EMBL/GenBank/DDBJ databases">
        <authorList>
            <person name="Mishra B."/>
        </authorList>
    </citation>
    <scope>NUCLEOTIDE SEQUENCE [LARGE SCALE GENOMIC DNA]</scope>
</reference>
<dbReference type="GO" id="GO:0003723">
    <property type="term" value="F:RNA binding"/>
    <property type="evidence" value="ECO:0007669"/>
    <property type="project" value="UniProtKB-KW"/>
</dbReference>
<keyword evidence="5" id="KW-0540">Nuclease</keyword>
<keyword evidence="21" id="KW-1185">Reference proteome</keyword>
<keyword evidence="12" id="KW-0694">RNA-binding</keyword>
<evidence type="ECO:0000256" key="13">
    <source>
        <dbReference type="ARBA" id="ARBA00023054"/>
    </source>
</evidence>
<evidence type="ECO:0000256" key="2">
    <source>
        <dbReference type="ARBA" id="ARBA00001946"/>
    </source>
</evidence>
<evidence type="ECO:0000256" key="16">
    <source>
        <dbReference type="ARBA" id="ARBA00023242"/>
    </source>
</evidence>
<dbReference type="PANTHER" id="PTHR23336:SF50">
    <property type="entry name" value="PROTEIN MICRORCHIDIA 1-RELATED"/>
    <property type="match status" value="1"/>
</dbReference>
<evidence type="ECO:0000256" key="6">
    <source>
        <dbReference type="ARBA" id="ARBA00022741"/>
    </source>
</evidence>
<keyword evidence="9" id="KW-0378">Hydrolase</keyword>
<evidence type="ECO:0000313" key="20">
    <source>
        <dbReference type="EMBL" id="CAA7035757.1"/>
    </source>
</evidence>
<keyword evidence="11" id="KW-0156">Chromatin regulator</keyword>
<keyword evidence="13 17" id="KW-0175">Coiled coil</keyword>
<evidence type="ECO:0000256" key="11">
    <source>
        <dbReference type="ARBA" id="ARBA00022853"/>
    </source>
</evidence>
<dbReference type="GO" id="GO:0005524">
    <property type="term" value="F:ATP binding"/>
    <property type="evidence" value="ECO:0007669"/>
    <property type="project" value="UniProtKB-KW"/>
</dbReference>
<evidence type="ECO:0000259" key="19">
    <source>
        <dbReference type="Pfam" id="PF17942"/>
    </source>
</evidence>
<dbReference type="Proteomes" id="UP000467841">
    <property type="component" value="Unassembled WGS sequence"/>
</dbReference>
<dbReference type="InterPro" id="IPR036890">
    <property type="entry name" value="HATPase_C_sf"/>
</dbReference>
<keyword evidence="6" id="KW-0547">Nucleotide-binding</keyword>
<keyword evidence="16" id="KW-0539">Nucleus</keyword>
<evidence type="ECO:0000256" key="10">
    <source>
        <dbReference type="ARBA" id="ARBA00022840"/>
    </source>
</evidence>
<dbReference type="InterPro" id="IPR041006">
    <property type="entry name" value="Morc_S5"/>
</dbReference>
<feature type="region of interest" description="Disordered" evidence="18">
    <location>
        <begin position="547"/>
        <end position="575"/>
    </location>
</feature>
<dbReference type="SUPFAM" id="SSF55874">
    <property type="entry name" value="ATPase domain of HSP90 chaperone/DNA topoisomerase II/histidine kinase"/>
    <property type="match status" value="1"/>
</dbReference>
<evidence type="ECO:0000256" key="5">
    <source>
        <dbReference type="ARBA" id="ARBA00022722"/>
    </source>
</evidence>
<evidence type="ECO:0000256" key="14">
    <source>
        <dbReference type="ARBA" id="ARBA00023158"/>
    </source>
</evidence>
<evidence type="ECO:0000256" key="1">
    <source>
        <dbReference type="ARBA" id="ARBA00001936"/>
    </source>
</evidence>
<proteinExistence type="inferred from homology"/>
<protein>
    <recommendedName>
        <fullName evidence="19">Morc S5 domain-containing protein</fullName>
    </recommendedName>
</protein>
<evidence type="ECO:0000256" key="9">
    <source>
        <dbReference type="ARBA" id="ARBA00022801"/>
    </source>
</evidence>
<evidence type="ECO:0000313" key="21">
    <source>
        <dbReference type="Proteomes" id="UP000467841"/>
    </source>
</evidence>
<dbReference type="PANTHER" id="PTHR23336">
    <property type="entry name" value="ZINC FINGER CW-TYPE COILED-COIL DOMAIN PROTEIN 3"/>
    <property type="match status" value="1"/>
</dbReference>
<feature type="coiled-coil region" evidence="17">
    <location>
        <begin position="599"/>
        <end position="633"/>
    </location>
</feature>
<evidence type="ECO:0000256" key="4">
    <source>
        <dbReference type="ARBA" id="ARBA00007845"/>
    </source>
</evidence>
<keyword evidence="8" id="KW-0227">DNA damage</keyword>